<name>A0A1U7CNJ6_9BACT</name>
<feature type="region of interest" description="Disordered" evidence="2">
    <location>
        <begin position="63"/>
        <end position="92"/>
    </location>
</feature>
<dbReference type="KEGG" id="pbor:BSF38_01946"/>
<reference evidence="5" key="1">
    <citation type="submission" date="2016-12" db="EMBL/GenBank/DDBJ databases">
        <title>Comparative genomics of four Isosphaeraceae planctomycetes: a common pool of plasmids and glycoside hydrolase genes.</title>
        <authorList>
            <person name="Ivanova A."/>
        </authorList>
    </citation>
    <scope>NUCLEOTIDE SEQUENCE [LARGE SCALE GENOMIC DNA]</scope>
    <source>
        <strain evidence="5">PX4</strain>
    </source>
</reference>
<gene>
    <name evidence="4" type="ORF">BSF38_01946</name>
</gene>
<keyword evidence="5" id="KW-1185">Reference proteome</keyword>
<comment type="subcellular location">
    <subcellularLocation>
        <location evidence="1">Virion</location>
    </subcellularLocation>
</comment>
<evidence type="ECO:0000256" key="1">
    <source>
        <dbReference type="ARBA" id="ARBA00004328"/>
    </source>
</evidence>
<dbReference type="NCBIfam" id="TIGR01554">
    <property type="entry name" value="major_cap_HK97"/>
    <property type="match status" value="1"/>
</dbReference>
<dbReference type="OrthoDB" id="284781at2"/>
<feature type="compositionally biased region" description="Basic and acidic residues" evidence="2">
    <location>
        <begin position="83"/>
        <end position="92"/>
    </location>
</feature>
<dbReference type="RefSeq" id="WP_076345146.1">
    <property type="nucleotide sequence ID" value="NZ_CP019082.1"/>
</dbReference>
<feature type="domain" description="Phage capsid-like C-terminal" evidence="3">
    <location>
        <begin position="166"/>
        <end position="443"/>
    </location>
</feature>
<dbReference type="Gene3D" id="3.30.2400.10">
    <property type="entry name" value="Major capsid protein gp5"/>
    <property type="match status" value="1"/>
</dbReference>
<dbReference type="InterPro" id="IPR054612">
    <property type="entry name" value="Phage_capsid-like_C"/>
</dbReference>
<evidence type="ECO:0000256" key="2">
    <source>
        <dbReference type="SAM" id="MobiDB-lite"/>
    </source>
</evidence>
<dbReference type="STRING" id="1387353.BSF38_01946"/>
<evidence type="ECO:0000259" key="3">
    <source>
        <dbReference type="Pfam" id="PF05065"/>
    </source>
</evidence>
<dbReference type="SUPFAM" id="SSF56563">
    <property type="entry name" value="Major capsid protein gp5"/>
    <property type="match status" value="1"/>
</dbReference>
<evidence type="ECO:0000313" key="5">
    <source>
        <dbReference type="Proteomes" id="UP000186309"/>
    </source>
</evidence>
<sequence length="449" mass="47231">MNLTEMRTRANAALARARDLESRIASADEPTAEDRASLDTAIAEATGLFNQVQEDEARSARVRELQARASAPGERVGQPLLPHNDRSNTRGDAHQYSLLRAIRGELAMREGHGSFDGIERETHDTLASLRGKAPTGILIPWDAPLNQRVGLSGVQYRADLTTSTGAGAIPTLVRPTLTDLLRARLVLASMGATVISDMTQPFALPKVTAGLAGGWVSTEGTNVAASAPTIGQVPFGYKMVEATTKLSRQFIAGSSLDGERLIADQLVKTVANIVENGAINGSGSSGQPKGLFTYTSGDGIGTLALGANGAAITWAQLTGMTGTVDTANAPGDARAWLINPTTTAFFQSTPKVAGYPTFMLDSNNTINGYGYGSTSLVSSTITKGTSTSILSALAFGSWSELVIALFSGLDLFIDPYSAQPHVRVTVAQDVDVNFLHLASFVTCQDLKTS</sequence>
<dbReference type="Proteomes" id="UP000186309">
    <property type="component" value="Chromosome"/>
</dbReference>
<evidence type="ECO:0000313" key="4">
    <source>
        <dbReference type="EMBL" id="APW60476.1"/>
    </source>
</evidence>
<proteinExistence type="predicted"/>
<dbReference type="Pfam" id="PF05065">
    <property type="entry name" value="Phage_capsid"/>
    <property type="match status" value="1"/>
</dbReference>
<dbReference type="InterPro" id="IPR024455">
    <property type="entry name" value="Phage_capsid"/>
</dbReference>
<dbReference type="EMBL" id="CP019082">
    <property type="protein sequence ID" value="APW60476.1"/>
    <property type="molecule type" value="Genomic_DNA"/>
</dbReference>
<protein>
    <recommendedName>
        <fullName evidence="3">Phage capsid-like C-terminal domain-containing protein</fullName>
    </recommendedName>
</protein>
<dbReference type="AlphaFoldDB" id="A0A1U7CNJ6"/>
<organism evidence="4 5">
    <name type="scientific">Paludisphaera borealis</name>
    <dbReference type="NCBI Taxonomy" id="1387353"/>
    <lineage>
        <taxon>Bacteria</taxon>
        <taxon>Pseudomonadati</taxon>
        <taxon>Planctomycetota</taxon>
        <taxon>Planctomycetia</taxon>
        <taxon>Isosphaerales</taxon>
        <taxon>Isosphaeraceae</taxon>
        <taxon>Paludisphaera</taxon>
    </lineage>
</organism>
<accession>A0A1U7CNJ6</accession>